<evidence type="ECO:0000256" key="1">
    <source>
        <dbReference type="ARBA" id="ARBA00001974"/>
    </source>
</evidence>
<feature type="binding site" evidence="3">
    <location>
        <begin position="69"/>
        <end position="70"/>
    </location>
    <ligand>
        <name>FAD</name>
        <dbReference type="ChEBI" id="CHEBI:57692"/>
    </ligand>
</feature>
<dbReference type="InterPro" id="IPR001613">
    <property type="entry name" value="Flavin_amine_oxidase"/>
</dbReference>
<sequence length="510" mass="56731">MFIRFIPALLALANSGFALPTPETKQAPFSSPYAPPKDASVLILGGGVAGIAAAQALAERGVSDFIIVEARHELGGRMMSRAFGAPEKQYAIEVGANWVQGTQAKGGPENPIWKLAKKHHLDTRISSFSNMTTFDETGKVDFTRDVKTAARSYARLTGAAGRRVSRALVDATARGGYSLTGSQPSNAHEMASEYFQFDWEFAQTPEETSWIASSWANNYTFRSDAGGFSDENAMSVDQRGFKTLIQDEAKMFLRKDHKQLRLNATVTEVKYSTEDVVVTLADGTALRADYAICTFSLGVLQHHDVKFTPKLPGWKREAIHSMSMGVFTKIFLQFPEKFWFDTEMALYADRERGRYAVWQSLDHERYFPESGLIFVTVTGAFSKRIEALPDAEVKTEVISILQKMYPNTTIPEPLGFYFQRWHADPLFRGSYSNWPASFLTEHSVNLRATVAESLWFAGEATSMRHFGFLHGAYLEGRDIGSTVAACINGGGCVELEHVDRVKNARPYELL</sequence>
<keyword evidence="8" id="KW-1185">Reference proteome</keyword>
<evidence type="ECO:0000256" key="2">
    <source>
        <dbReference type="ARBA" id="ARBA00023002"/>
    </source>
</evidence>
<dbReference type="Proteomes" id="UP000292702">
    <property type="component" value="Unassembled WGS sequence"/>
</dbReference>
<name>A0A4R0RLK3_9APHY</name>
<dbReference type="SUPFAM" id="SSF51905">
    <property type="entry name" value="FAD/NAD(P)-binding domain"/>
    <property type="match status" value="1"/>
</dbReference>
<dbReference type="GO" id="GO:0006598">
    <property type="term" value="P:polyamine catabolic process"/>
    <property type="evidence" value="ECO:0007669"/>
    <property type="project" value="TreeGrafter"/>
</dbReference>
<dbReference type="GO" id="GO:0016491">
    <property type="term" value="F:oxidoreductase activity"/>
    <property type="evidence" value="ECO:0007669"/>
    <property type="project" value="UniProtKB-KW"/>
</dbReference>
<evidence type="ECO:0000256" key="4">
    <source>
        <dbReference type="RuleBase" id="RU362067"/>
    </source>
</evidence>
<accession>A0A4R0RLK3</accession>
<evidence type="ECO:0000313" key="7">
    <source>
        <dbReference type="EMBL" id="TCD69431.1"/>
    </source>
</evidence>
<dbReference type="SUPFAM" id="SSF54373">
    <property type="entry name" value="FAD-linked reductases, C-terminal domain"/>
    <property type="match status" value="1"/>
</dbReference>
<feature type="signal peptide" evidence="5">
    <location>
        <begin position="1"/>
        <end position="18"/>
    </location>
</feature>
<feature type="chain" id="PRO_5020531021" description="Amine oxidase" evidence="5">
    <location>
        <begin position="19"/>
        <end position="510"/>
    </location>
</feature>
<dbReference type="STRING" id="92696.A0A4R0RLK3"/>
<feature type="domain" description="Amine oxidase" evidence="6">
    <location>
        <begin position="48"/>
        <end position="477"/>
    </location>
</feature>
<keyword evidence="2 4" id="KW-0560">Oxidoreductase</keyword>
<reference evidence="7 8" key="1">
    <citation type="submission" date="2018-11" db="EMBL/GenBank/DDBJ databases">
        <title>Genome assembly of Steccherinum ochraceum LE-BIN_3174, the white-rot fungus of the Steccherinaceae family (The Residual Polyporoid clade, Polyporales, Basidiomycota).</title>
        <authorList>
            <person name="Fedorova T.V."/>
            <person name="Glazunova O.A."/>
            <person name="Landesman E.O."/>
            <person name="Moiseenko K.V."/>
            <person name="Psurtseva N.V."/>
            <person name="Savinova O.S."/>
            <person name="Shakhova N.V."/>
            <person name="Tyazhelova T.V."/>
            <person name="Vasina D.V."/>
        </authorList>
    </citation>
    <scope>NUCLEOTIDE SEQUENCE [LARGE SCALE GENOMIC DNA]</scope>
    <source>
        <strain evidence="7 8">LE-BIN_3174</strain>
    </source>
</reference>
<evidence type="ECO:0000259" key="6">
    <source>
        <dbReference type="Pfam" id="PF01593"/>
    </source>
</evidence>
<keyword evidence="5" id="KW-0732">Signal</keyword>
<gene>
    <name evidence="7" type="ORF">EIP91_007556</name>
</gene>
<dbReference type="InterPro" id="IPR002937">
    <property type="entry name" value="Amino_oxidase"/>
</dbReference>
<comment type="caution">
    <text evidence="7">The sequence shown here is derived from an EMBL/GenBank/DDBJ whole genome shotgun (WGS) entry which is preliminary data.</text>
</comment>
<comment type="cofactor">
    <cofactor evidence="1 4">
        <name>FAD</name>
        <dbReference type="ChEBI" id="CHEBI:57692"/>
    </cofactor>
</comment>
<evidence type="ECO:0000313" key="8">
    <source>
        <dbReference type="Proteomes" id="UP000292702"/>
    </source>
</evidence>
<comment type="similarity">
    <text evidence="4">Belongs to the flavin monoamine oxidase family.</text>
</comment>
<organism evidence="7 8">
    <name type="scientific">Steccherinum ochraceum</name>
    <dbReference type="NCBI Taxonomy" id="92696"/>
    <lineage>
        <taxon>Eukaryota</taxon>
        <taxon>Fungi</taxon>
        <taxon>Dikarya</taxon>
        <taxon>Basidiomycota</taxon>
        <taxon>Agaricomycotina</taxon>
        <taxon>Agaricomycetes</taxon>
        <taxon>Polyporales</taxon>
        <taxon>Steccherinaceae</taxon>
        <taxon>Steccherinum</taxon>
    </lineage>
</organism>
<dbReference type="EMBL" id="RWJN01000041">
    <property type="protein sequence ID" value="TCD69431.1"/>
    <property type="molecule type" value="Genomic_DNA"/>
</dbReference>
<evidence type="ECO:0000256" key="3">
    <source>
        <dbReference type="PIRSR" id="PIRSR601613-1"/>
    </source>
</evidence>
<dbReference type="PANTHER" id="PTHR10742">
    <property type="entry name" value="FLAVIN MONOAMINE OXIDASE"/>
    <property type="match status" value="1"/>
</dbReference>
<proteinExistence type="inferred from homology"/>
<protein>
    <recommendedName>
        <fullName evidence="4">Amine oxidase</fullName>
        <ecNumber evidence="4">1.4.3.-</ecNumber>
    </recommendedName>
</protein>
<dbReference type="PANTHER" id="PTHR10742:SF313">
    <property type="entry name" value="AMINE OXIDASE"/>
    <property type="match status" value="1"/>
</dbReference>
<dbReference type="Pfam" id="PF01593">
    <property type="entry name" value="Amino_oxidase"/>
    <property type="match status" value="1"/>
</dbReference>
<dbReference type="Gene3D" id="3.90.660.10">
    <property type="match status" value="1"/>
</dbReference>
<evidence type="ECO:0000256" key="5">
    <source>
        <dbReference type="SAM" id="SignalP"/>
    </source>
</evidence>
<dbReference type="OrthoDB" id="5046242at2759"/>
<feature type="binding site" evidence="3">
    <location>
        <position position="266"/>
    </location>
    <ligand>
        <name>FAD</name>
        <dbReference type="ChEBI" id="CHEBI:57692"/>
    </ligand>
</feature>
<dbReference type="InterPro" id="IPR050281">
    <property type="entry name" value="Flavin_monoamine_oxidase"/>
</dbReference>
<dbReference type="PRINTS" id="PR00757">
    <property type="entry name" value="AMINEOXDASEF"/>
</dbReference>
<dbReference type="Gene3D" id="3.50.50.60">
    <property type="entry name" value="FAD/NAD(P)-binding domain"/>
    <property type="match status" value="1"/>
</dbReference>
<keyword evidence="4" id="KW-0285">Flavoprotein</keyword>
<dbReference type="InterPro" id="IPR036188">
    <property type="entry name" value="FAD/NAD-bd_sf"/>
</dbReference>
<dbReference type="EC" id="1.4.3.-" evidence="4"/>
<dbReference type="AlphaFoldDB" id="A0A4R0RLK3"/>
<keyword evidence="4" id="KW-0274">FAD</keyword>